<accession>A0AAC8YMQ3</accession>
<evidence type="ECO:0000313" key="4">
    <source>
        <dbReference type="Proteomes" id="UP000075755"/>
    </source>
</evidence>
<dbReference type="InterPro" id="IPR018330">
    <property type="entry name" value="RecT_fam"/>
</dbReference>
<feature type="compositionally biased region" description="Basic and acidic residues" evidence="1">
    <location>
        <begin position="283"/>
        <end position="293"/>
    </location>
</feature>
<dbReference type="GO" id="GO:0006259">
    <property type="term" value="P:DNA metabolic process"/>
    <property type="evidence" value="ECO:0007669"/>
    <property type="project" value="InterPro"/>
</dbReference>
<keyword evidence="5" id="KW-1185">Reference proteome</keyword>
<dbReference type="KEGG" id="aak:AA2016_2282"/>
<dbReference type="NCBIfam" id="TIGR00616">
    <property type="entry name" value="rect"/>
    <property type="match status" value="1"/>
</dbReference>
<proteinExistence type="predicted"/>
<evidence type="ECO:0000313" key="3">
    <source>
        <dbReference type="EMBL" id="MBB3705807.1"/>
    </source>
</evidence>
<dbReference type="GO" id="GO:0003677">
    <property type="term" value="F:DNA binding"/>
    <property type="evidence" value="ECO:0007669"/>
    <property type="project" value="InterPro"/>
</dbReference>
<dbReference type="Proteomes" id="UP000577697">
    <property type="component" value="Unassembled WGS sequence"/>
</dbReference>
<evidence type="ECO:0000256" key="1">
    <source>
        <dbReference type="SAM" id="MobiDB-lite"/>
    </source>
</evidence>
<feature type="compositionally biased region" description="Basic residues" evidence="1">
    <location>
        <begin position="343"/>
        <end position="353"/>
    </location>
</feature>
<gene>
    <name evidence="2" type="ORF">AA2016_2282</name>
    <name evidence="3" type="ORF">FHS67_002126</name>
</gene>
<dbReference type="AlphaFoldDB" id="A0AAC8YMQ3"/>
<evidence type="ECO:0000313" key="2">
    <source>
        <dbReference type="EMBL" id="AMS41210.1"/>
    </source>
</evidence>
<dbReference type="RefSeq" id="WP_067959066.1">
    <property type="nucleotide sequence ID" value="NZ_CP015005.1"/>
</dbReference>
<dbReference type="Proteomes" id="UP000075755">
    <property type="component" value="Chromosome"/>
</dbReference>
<dbReference type="EMBL" id="JACICB010000007">
    <property type="protein sequence ID" value="MBB3705807.1"/>
    <property type="molecule type" value="Genomic_DNA"/>
</dbReference>
<dbReference type="Pfam" id="PF03837">
    <property type="entry name" value="RecT"/>
    <property type="match status" value="1"/>
</dbReference>
<evidence type="ECO:0000313" key="5">
    <source>
        <dbReference type="Proteomes" id="UP000577697"/>
    </source>
</evidence>
<feature type="compositionally biased region" description="Low complexity" evidence="1">
    <location>
        <begin position="320"/>
        <end position="331"/>
    </location>
</feature>
<reference evidence="3 5" key="2">
    <citation type="submission" date="2020-08" db="EMBL/GenBank/DDBJ databases">
        <title>Genomic Encyclopedia of Type Strains, Phase IV (KMG-IV): sequencing the most valuable type-strain genomes for metagenomic binning, comparative biology and taxonomic classification.</title>
        <authorList>
            <person name="Goeker M."/>
        </authorList>
    </citation>
    <scope>NUCLEOTIDE SEQUENCE [LARGE SCALE GENOMIC DNA]</scope>
    <source>
        <strain evidence="3 5">DSM 10368</strain>
    </source>
</reference>
<name>A0AAC8YMQ3_AMIAI</name>
<feature type="region of interest" description="Disordered" evidence="1">
    <location>
        <begin position="280"/>
        <end position="390"/>
    </location>
</feature>
<dbReference type="InterPro" id="IPR004590">
    <property type="entry name" value="ssDNA_annealing_RecT"/>
</dbReference>
<reference evidence="2 4" key="1">
    <citation type="submission" date="2016-03" db="EMBL/GenBank/DDBJ databases">
        <title>Complete genome of Aminobacter aminovorans KCTC 2477.</title>
        <authorList>
            <person name="Kim K.M."/>
        </authorList>
    </citation>
    <scope>NUCLEOTIDE SEQUENCE [LARGE SCALE GENOMIC DNA]</scope>
    <source>
        <strain evidence="2 4">KCTC 2477</strain>
    </source>
</reference>
<sequence length="390" mass="42652">MNEVAERGTREIDVVRHQFANMNDQFKAALPAHIPVERFARVVMTAIQNKPELLSAPRKDLFNAAMKAAQDGLLPDGREGALVLRGSVKKGNTSITWQPMIAGIRKKARNSGEISTWDAHCVYANDFFEFQLGDAPQINHTYNLKTERGEIVGAYSVAVLKDATKSYEVMSIGEIRAIRDRSDAWKAFKAGYIKSTPWETDEGEMARKTVARRHSKVLPMSTDLDDLIRRDDELYDLKGAQEEAAAVRPKSLAGRLDALANQETPADITDADPVTGEIIEVEQDQKPADDPKKSAPKSEAGSSPAASDKPGKSPPADTGQQPSSDSSPSQSDDGDLIADANRKGRAAYRKNMNRKANPFREGAERDAWLAGYNDEAAKDEDNSPEPGSEG</sequence>
<organism evidence="2 4">
    <name type="scientific">Aminobacter aminovorans</name>
    <name type="common">Chelatobacter heintzii</name>
    <dbReference type="NCBI Taxonomy" id="83263"/>
    <lineage>
        <taxon>Bacteria</taxon>
        <taxon>Pseudomonadati</taxon>
        <taxon>Pseudomonadota</taxon>
        <taxon>Alphaproteobacteria</taxon>
        <taxon>Hyphomicrobiales</taxon>
        <taxon>Phyllobacteriaceae</taxon>
        <taxon>Aminobacter</taxon>
    </lineage>
</organism>
<protein>
    <submittedName>
        <fullName evidence="2">Recombinase RecT</fullName>
    </submittedName>
    <submittedName>
        <fullName evidence="3">Recombination protein RecT</fullName>
    </submittedName>
</protein>
<dbReference type="EMBL" id="CP015005">
    <property type="protein sequence ID" value="AMS41210.1"/>
    <property type="molecule type" value="Genomic_DNA"/>
</dbReference>